<dbReference type="STRING" id="166423.A0A0M8ZZ97"/>
<evidence type="ECO:0000256" key="1">
    <source>
        <dbReference type="SAM" id="MobiDB-lite"/>
    </source>
</evidence>
<evidence type="ECO:0000313" key="2">
    <source>
        <dbReference type="EMBL" id="KOX73957.1"/>
    </source>
</evidence>
<evidence type="ECO:0000313" key="3">
    <source>
        <dbReference type="Proteomes" id="UP000053105"/>
    </source>
</evidence>
<name>A0A0M8ZZ97_9HYME</name>
<dbReference type="AlphaFoldDB" id="A0A0M8ZZ97"/>
<accession>A0A0M8ZZ97</accession>
<proteinExistence type="predicted"/>
<keyword evidence="3" id="KW-1185">Reference proteome</keyword>
<gene>
    <name evidence="2" type="ORF">WN51_14035</name>
</gene>
<dbReference type="OrthoDB" id="7700732at2759"/>
<dbReference type="Proteomes" id="UP000053105">
    <property type="component" value="Unassembled WGS sequence"/>
</dbReference>
<sequence>MSTTECQKYGRMTNVICCNANHGPPNNIPFHFVFTSYTDGKSPFVRTTTFSKDRLTGHGGISSLGGGNSSPYSGAHHHGHRGNGNGSGMPHHGGASLPTASDFQPPYFPPPFPSHHHAPASPQHPGLGQPQHLDYLVGDPYTQTLNTLHQHHYNHLSAAVTAGQRSGDLRRDAEGIHVFKIDWDLNFHASSNLKNENLLKLTLYRRFDIKSANNCHKQTIWYFPAGIEWNTVEHEATSVQNAAIDHHRGSSSCFANQDSLRFTLINELGNVGPVKRKRGYKSINLLTEEYLPGMLRWRFLYNEVYDEKASYDSDWNFNIQFLLNIARTCIAFVKTSWKNECEGPVNIFFSNWPKYTNMHASFPYDGGVEYGAVRRPDALLPPPGLDQTDLVLHSSLVDDPQNTNVDDGGFMNDLPLLKIQVYNRYQIKIVTLLKNSIKIECPLKALTASTRQHLWKLIKFGLSLDEENLWKFIKTHDHQSIVQSSHFTLRTLDDKTQYVVATLDAILDSSERKGHNGGKGVTGSRFSTVPRSMVFGQLTLVVTEPLAEPATLRTALLKLPNEVLAGCCQALWTVLESENYMRAFPRPVPLDLWPELPIALEPSDLRYTDITLLQSFVIKRISILISLVCKRVFRYIIFMQDIEEHSKGLCHLQWKNKYLIDIDNFANEISVGINRNCNTMFDVKYLLILVKFDRIAEGLNFKFEVKFHRIAPFFFIYCNSYHGSILEDKETQQLHLCFINFDKHFGDHGFVKHQSELYRPIFFSGRLMIPT</sequence>
<dbReference type="EMBL" id="KQ435794">
    <property type="protein sequence ID" value="KOX73957.1"/>
    <property type="molecule type" value="Genomic_DNA"/>
</dbReference>
<organism evidence="2 3">
    <name type="scientific">Melipona quadrifasciata</name>
    <dbReference type="NCBI Taxonomy" id="166423"/>
    <lineage>
        <taxon>Eukaryota</taxon>
        <taxon>Metazoa</taxon>
        <taxon>Ecdysozoa</taxon>
        <taxon>Arthropoda</taxon>
        <taxon>Hexapoda</taxon>
        <taxon>Insecta</taxon>
        <taxon>Pterygota</taxon>
        <taxon>Neoptera</taxon>
        <taxon>Endopterygota</taxon>
        <taxon>Hymenoptera</taxon>
        <taxon>Apocrita</taxon>
        <taxon>Aculeata</taxon>
        <taxon>Apoidea</taxon>
        <taxon>Anthophila</taxon>
        <taxon>Apidae</taxon>
        <taxon>Melipona</taxon>
    </lineage>
</organism>
<feature type="region of interest" description="Disordered" evidence="1">
    <location>
        <begin position="52"/>
        <end position="129"/>
    </location>
</feature>
<feature type="compositionally biased region" description="Gly residues" evidence="1">
    <location>
        <begin position="57"/>
        <end position="68"/>
    </location>
</feature>
<reference evidence="2 3" key="1">
    <citation type="submission" date="2015-07" db="EMBL/GenBank/DDBJ databases">
        <title>The genome of Melipona quadrifasciata.</title>
        <authorList>
            <person name="Pan H."/>
            <person name="Kapheim K."/>
        </authorList>
    </citation>
    <scope>NUCLEOTIDE SEQUENCE [LARGE SCALE GENOMIC DNA]</scope>
    <source>
        <strain evidence="2">0111107301</strain>
        <tissue evidence="2">Whole body</tissue>
    </source>
</reference>
<protein>
    <submittedName>
        <fullName evidence="2">Uncharacterized protein</fullName>
    </submittedName>
</protein>